<organism evidence="1 2">
    <name type="scientific">Bradyrhizobium cajani</name>
    <dbReference type="NCBI Taxonomy" id="1928661"/>
    <lineage>
        <taxon>Bacteria</taxon>
        <taxon>Pseudomonadati</taxon>
        <taxon>Pseudomonadota</taxon>
        <taxon>Alphaproteobacteria</taxon>
        <taxon>Hyphomicrobiales</taxon>
        <taxon>Nitrobacteraceae</taxon>
        <taxon>Bradyrhizobium</taxon>
    </lineage>
</organism>
<reference evidence="1 2" key="1">
    <citation type="submission" date="2019-12" db="EMBL/GenBank/DDBJ databases">
        <title>Draft genome sequences Bradyrhizobium cajani AMBPC1010, Bradyrhizobium pachyrhizi AMBPC1040 and Bradyrhizobium yuanmingense ALSPC3051, three plant growth promoting strains isolated from nodules of Cajanus cajan L. in Dominican Republic.</title>
        <authorList>
            <person name="Flores-Felix J.D."/>
            <person name="Araujo J."/>
            <person name="Diaz-Alcantara C."/>
            <person name="Gonzalez-Andres F."/>
            <person name="Velazquez E."/>
        </authorList>
    </citation>
    <scope>NUCLEOTIDE SEQUENCE [LARGE SCALE GENOMIC DNA]</scope>
    <source>
        <strain evidence="1 2">1010</strain>
    </source>
</reference>
<accession>A0A844TNP0</accession>
<comment type="caution">
    <text evidence="1">The sequence shown here is derived from an EMBL/GenBank/DDBJ whole genome shotgun (WGS) entry which is preliminary data.</text>
</comment>
<gene>
    <name evidence="1" type="ORF">GPL20_28310</name>
</gene>
<sequence length="98" mass="11297">MSCASTRWFAVRLEYSDEKKRWQCEAYKQLGHLEKNSFEKVKHSEDFVELLRDILDLPAFCAGARALLIEAGSRVAAEKLVRDRGHSRMALLLAKHFC</sequence>
<dbReference type="OrthoDB" id="9993766at2"/>
<keyword evidence="2" id="KW-1185">Reference proteome</keyword>
<evidence type="ECO:0000313" key="2">
    <source>
        <dbReference type="Proteomes" id="UP000449969"/>
    </source>
</evidence>
<dbReference type="EMBL" id="WQNE01000029">
    <property type="protein sequence ID" value="MVT76902.1"/>
    <property type="molecule type" value="Genomic_DNA"/>
</dbReference>
<evidence type="ECO:0000313" key="1">
    <source>
        <dbReference type="EMBL" id="MVT76902.1"/>
    </source>
</evidence>
<protein>
    <submittedName>
        <fullName evidence="1">Uncharacterized protein</fullName>
    </submittedName>
</protein>
<proteinExistence type="predicted"/>
<dbReference type="AlphaFoldDB" id="A0A844TNP0"/>
<dbReference type="Proteomes" id="UP000449969">
    <property type="component" value="Unassembled WGS sequence"/>
</dbReference>
<dbReference type="RefSeq" id="WP_157333844.1">
    <property type="nucleotide sequence ID" value="NZ_JANADL010000006.1"/>
</dbReference>
<name>A0A844TNP0_9BRAD</name>